<dbReference type="AlphaFoldDB" id="A0ABD2QJK4"/>
<gene>
    <name evidence="1" type="ORF">Ciccas_002737</name>
</gene>
<reference evidence="1 2" key="1">
    <citation type="submission" date="2024-11" db="EMBL/GenBank/DDBJ databases">
        <title>Adaptive evolution of stress response genes in parasites aligns with host niche diversity.</title>
        <authorList>
            <person name="Hahn C."/>
            <person name="Resl P."/>
        </authorList>
    </citation>
    <scope>NUCLEOTIDE SEQUENCE [LARGE SCALE GENOMIC DNA]</scope>
    <source>
        <strain evidence="1">EGGRZ-B1_66</strain>
        <tissue evidence="1">Body</tissue>
    </source>
</reference>
<evidence type="ECO:0000313" key="2">
    <source>
        <dbReference type="Proteomes" id="UP001626550"/>
    </source>
</evidence>
<organism evidence="1 2">
    <name type="scientific">Cichlidogyrus casuarinus</name>
    <dbReference type="NCBI Taxonomy" id="1844966"/>
    <lineage>
        <taxon>Eukaryota</taxon>
        <taxon>Metazoa</taxon>
        <taxon>Spiralia</taxon>
        <taxon>Lophotrochozoa</taxon>
        <taxon>Platyhelminthes</taxon>
        <taxon>Monogenea</taxon>
        <taxon>Monopisthocotylea</taxon>
        <taxon>Dactylogyridea</taxon>
        <taxon>Ancyrocephalidae</taxon>
        <taxon>Cichlidogyrus</taxon>
    </lineage>
</organism>
<dbReference type="Proteomes" id="UP001626550">
    <property type="component" value="Unassembled WGS sequence"/>
</dbReference>
<sequence length="120" mass="12630">MSSKNSSVSDYIDAMTISHMLDLSGSSAHVLEVSQAAAAVAQLPPPYQNTSDLVYSYYHQNPVLGAGFDPSFLPPSATSSAISLLGDAFSSISSSHLDPSHLAFPPTSDSDLRHLQGYDA</sequence>
<evidence type="ECO:0000313" key="1">
    <source>
        <dbReference type="EMBL" id="KAL3318591.1"/>
    </source>
</evidence>
<accession>A0ABD2QJK4</accession>
<dbReference type="EMBL" id="JBJKFK010000225">
    <property type="protein sequence ID" value="KAL3318591.1"/>
    <property type="molecule type" value="Genomic_DNA"/>
</dbReference>
<feature type="non-terminal residue" evidence="1">
    <location>
        <position position="120"/>
    </location>
</feature>
<name>A0ABD2QJK4_9PLAT</name>
<protein>
    <submittedName>
        <fullName evidence="1">Uncharacterized protein</fullName>
    </submittedName>
</protein>
<proteinExistence type="predicted"/>
<keyword evidence="2" id="KW-1185">Reference proteome</keyword>
<comment type="caution">
    <text evidence="1">The sequence shown here is derived from an EMBL/GenBank/DDBJ whole genome shotgun (WGS) entry which is preliminary data.</text>
</comment>